<evidence type="ECO:0008006" key="3">
    <source>
        <dbReference type="Google" id="ProtNLM"/>
    </source>
</evidence>
<dbReference type="EMBL" id="RZNY01000008">
    <property type="protein sequence ID" value="RUT46449.1"/>
    <property type="molecule type" value="Genomic_DNA"/>
</dbReference>
<comment type="caution">
    <text evidence="1">The sequence shown here is derived from an EMBL/GenBank/DDBJ whole genome shotgun (WGS) entry which is preliminary data.</text>
</comment>
<keyword evidence="2" id="KW-1185">Reference proteome</keyword>
<organism evidence="1 2">
    <name type="scientific">Paenibacillus anaericanus</name>
    <dbReference type="NCBI Taxonomy" id="170367"/>
    <lineage>
        <taxon>Bacteria</taxon>
        <taxon>Bacillati</taxon>
        <taxon>Bacillota</taxon>
        <taxon>Bacilli</taxon>
        <taxon>Bacillales</taxon>
        <taxon>Paenibacillaceae</taxon>
        <taxon>Paenibacillus</taxon>
    </lineage>
</organism>
<evidence type="ECO:0000313" key="2">
    <source>
        <dbReference type="Proteomes" id="UP000279446"/>
    </source>
</evidence>
<proteinExistence type="predicted"/>
<protein>
    <recommendedName>
        <fullName evidence="3">LexA repressor DNA-binding domain-containing protein</fullName>
    </recommendedName>
</protein>
<dbReference type="OrthoDB" id="2680308at2"/>
<dbReference type="RefSeq" id="WP_127192182.1">
    <property type="nucleotide sequence ID" value="NZ_RZNY01000008.1"/>
</dbReference>
<sequence length="80" mass="9667">MLPDLERKLLRILYNFSSKRRRMPEMGELERMTGRGKNDVISGLNMLEQEQYICWPDKPYLHSIVVLEGWERGKPVRLWY</sequence>
<dbReference type="Proteomes" id="UP000279446">
    <property type="component" value="Unassembled WGS sequence"/>
</dbReference>
<accession>A0A3S1DW08</accession>
<gene>
    <name evidence="1" type="ORF">EJP82_11390</name>
</gene>
<name>A0A3S1DW08_9BACL</name>
<evidence type="ECO:0000313" key="1">
    <source>
        <dbReference type="EMBL" id="RUT46449.1"/>
    </source>
</evidence>
<dbReference type="AlphaFoldDB" id="A0A3S1DW08"/>
<reference evidence="1 2" key="1">
    <citation type="submission" date="2018-12" db="EMBL/GenBank/DDBJ databases">
        <authorList>
            <person name="Sun L."/>
            <person name="Chen Z."/>
        </authorList>
    </citation>
    <scope>NUCLEOTIDE SEQUENCE [LARGE SCALE GENOMIC DNA]</scope>
    <source>
        <strain evidence="1 2">DSM 15890</strain>
    </source>
</reference>